<evidence type="ECO:0000313" key="2">
    <source>
        <dbReference type="EMBL" id="SVB11487.1"/>
    </source>
</evidence>
<evidence type="ECO:0008006" key="3">
    <source>
        <dbReference type="Google" id="ProtNLM"/>
    </source>
</evidence>
<feature type="transmembrane region" description="Helical" evidence="1">
    <location>
        <begin position="12"/>
        <end position="32"/>
    </location>
</feature>
<reference evidence="2" key="1">
    <citation type="submission" date="2018-05" db="EMBL/GenBank/DDBJ databases">
        <authorList>
            <person name="Lanie J.A."/>
            <person name="Ng W.-L."/>
            <person name="Kazmierczak K.M."/>
            <person name="Andrzejewski T.M."/>
            <person name="Davidsen T.M."/>
            <person name="Wayne K.J."/>
            <person name="Tettelin H."/>
            <person name="Glass J.I."/>
            <person name="Rusch D."/>
            <person name="Podicherti R."/>
            <person name="Tsui H.-C.T."/>
            <person name="Winkler M.E."/>
        </authorList>
    </citation>
    <scope>NUCLEOTIDE SEQUENCE</scope>
</reference>
<dbReference type="InterPro" id="IPR021675">
    <property type="entry name" value="DUF3261"/>
</dbReference>
<keyword evidence="1" id="KW-0472">Membrane</keyword>
<feature type="non-terminal residue" evidence="2">
    <location>
        <position position="1"/>
    </location>
</feature>
<dbReference type="AlphaFoldDB" id="A0A382BE85"/>
<protein>
    <recommendedName>
        <fullName evidence="3">DUF3261 domain-containing protein</fullName>
    </recommendedName>
</protein>
<gene>
    <name evidence="2" type="ORF">METZ01_LOCUS164341</name>
</gene>
<keyword evidence="1" id="KW-0812">Transmembrane</keyword>
<accession>A0A382BE85</accession>
<keyword evidence="1" id="KW-1133">Transmembrane helix</keyword>
<dbReference type="EMBL" id="UINC01029182">
    <property type="protein sequence ID" value="SVB11487.1"/>
    <property type="molecule type" value="Genomic_DNA"/>
</dbReference>
<evidence type="ECO:0000256" key="1">
    <source>
        <dbReference type="SAM" id="Phobius"/>
    </source>
</evidence>
<sequence length="199" mass="22981">VFNIDKNLFRFLKIIIFFLFITSCSSFHGKFIESKILLPDPNSLPCCWQIRETVEIISNSKQISLSSVTAISENKLVVVIFDPLGRRLLNISQTGRHISVEKEKELTLELPVKLLLLGIFLRDMPNSGWSFEGSNWLVERSGDKKILKHANRTVISLTEVNSPLEKLPENIFENRKISNLYYHDLDLVVEITRLKKQRL</sequence>
<organism evidence="2">
    <name type="scientific">marine metagenome</name>
    <dbReference type="NCBI Taxonomy" id="408172"/>
    <lineage>
        <taxon>unclassified sequences</taxon>
        <taxon>metagenomes</taxon>
        <taxon>ecological metagenomes</taxon>
    </lineage>
</organism>
<name>A0A382BE85_9ZZZZ</name>
<proteinExistence type="predicted"/>
<dbReference type="Pfam" id="PF11659">
    <property type="entry name" value="DUF3261"/>
    <property type="match status" value="1"/>
</dbReference>